<evidence type="ECO:0000313" key="3">
    <source>
        <dbReference type="EMBL" id="KAF8882177.1"/>
    </source>
</evidence>
<dbReference type="Proteomes" id="UP000724874">
    <property type="component" value="Unassembled WGS sequence"/>
</dbReference>
<dbReference type="AlphaFoldDB" id="A0A9P5TIN0"/>
<dbReference type="EMBL" id="JADNYJ010000125">
    <property type="protein sequence ID" value="KAF8882177.1"/>
    <property type="molecule type" value="Genomic_DNA"/>
</dbReference>
<dbReference type="GO" id="GO:0030144">
    <property type="term" value="F:alpha-1,6-mannosylglycoprotein 6-beta-N-acetylglucosaminyltransferase activity"/>
    <property type="evidence" value="ECO:0007669"/>
    <property type="project" value="InterPro"/>
</dbReference>
<evidence type="ECO:0000256" key="1">
    <source>
        <dbReference type="SAM" id="Phobius"/>
    </source>
</evidence>
<comment type="caution">
    <text evidence="3">The sequence shown here is derived from an EMBL/GenBank/DDBJ whole genome shotgun (WGS) entry which is preliminary data.</text>
</comment>
<gene>
    <name evidence="3" type="ORF">CPB84DRAFT_1791109</name>
</gene>
<accession>A0A9P5TIN0</accession>
<sequence>MVSGKHFRFLLPLSVFFLYTIWYFTASGGHSVRSVRFDNIPPSQFNGYVSTPAHISEYFPPPNPERKDYHEWNAQTLRELHACMAISNCGPNQKKVALLAAHWFEEATVRGWRGGEGIWGLSVYKGLRDLGYTTFFANSFEEALQQYRMFPDLVKVVIRNKAGECHSDAKCVKGPRNPSGIPAWKIFDFEFFASYGGHFQASLLKGKWILSANPDPRFVNEEDSPIQYIGYSVEEDCHTGPVIRLSDRANQVWMLMKQLTYVYNDKFAWNRSYFSLVSKELDINFVGGWQINQHYQWEPDVKGQMSDIEDREHRVTNLGRLNSSQFAQNVAISKVMVGVGSPWWSPSPYNALCQGVPFINPILKWDRNEPWERSSWYTQHPSLNRFEPPYVYHVHAGDWSGFVAAIKAASRTEIPSFIPNHMSLEAIRDRLTKLMETDWRAQAAALLKERLQEIKDGKKTYVFEL</sequence>
<keyword evidence="1" id="KW-0812">Transmembrane</keyword>
<name>A0A9P5TIN0_GYMJU</name>
<dbReference type="OrthoDB" id="2113294at2759"/>
<keyword evidence="1" id="KW-1133">Transmembrane helix</keyword>
<evidence type="ECO:0000313" key="4">
    <source>
        <dbReference type="Proteomes" id="UP000724874"/>
    </source>
</evidence>
<dbReference type="Pfam" id="PF15024">
    <property type="entry name" value="Glyco_transf_18"/>
    <property type="match status" value="1"/>
</dbReference>
<organism evidence="3 4">
    <name type="scientific">Gymnopilus junonius</name>
    <name type="common">Spectacular rustgill mushroom</name>
    <name type="synonym">Gymnopilus spectabilis subsp. junonius</name>
    <dbReference type="NCBI Taxonomy" id="109634"/>
    <lineage>
        <taxon>Eukaryota</taxon>
        <taxon>Fungi</taxon>
        <taxon>Dikarya</taxon>
        <taxon>Basidiomycota</taxon>
        <taxon>Agaricomycotina</taxon>
        <taxon>Agaricomycetes</taxon>
        <taxon>Agaricomycetidae</taxon>
        <taxon>Agaricales</taxon>
        <taxon>Agaricineae</taxon>
        <taxon>Hymenogastraceae</taxon>
        <taxon>Gymnopilus</taxon>
    </lineage>
</organism>
<evidence type="ECO:0000259" key="2">
    <source>
        <dbReference type="Pfam" id="PF15024"/>
    </source>
</evidence>
<feature type="domain" description="Glycosyltransferase family 18 catalytic" evidence="2">
    <location>
        <begin position="308"/>
        <end position="437"/>
    </location>
</feature>
<protein>
    <recommendedName>
        <fullName evidence="2">Glycosyltransferase family 18 catalytic domain-containing protein</fullName>
    </recommendedName>
</protein>
<dbReference type="InterPro" id="IPR026116">
    <property type="entry name" value="GT18_cat"/>
</dbReference>
<reference evidence="3" key="1">
    <citation type="submission" date="2020-11" db="EMBL/GenBank/DDBJ databases">
        <authorList>
            <consortium name="DOE Joint Genome Institute"/>
            <person name="Ahrendt S."/>
            <person name="Riley R."/>
            <person name="Andreopoulos W."/>
            <person name="LaButti K."/>
            <person name="Pangilinan J."/>
            <person name="Ruiz-duenas F.J."/>
            <person name="Barrasa J.M."/>
            <person name="Sanchez-Garcia M."/>
            <person name="Camarero S."/>
            <person name="Miyauchi S."/>
            <person name="Serrano A."/>
            <person name="Linde D."/>
            <person name="Babiker R."/>
            <person name="Drula E."/>
            <person name="Ayuso-Fernandez I."/>
            <person name="Pacheco R."/>
            <person name="Padilla G."/>
            <person name="Ferreira P."/>
            <person name="Barriuso J."/>
            <person name="Kellner H."/>
            <person name="Castanera R."/>
            <person name="Alfaro M."/>
            <person name="Ramirez L."/>
            <person name="Pisabarro A.G."/>
            <person name="Kuo A."/>
            <person name="Tritt A."/>
            <person name="Lipzen A."/>
            <person name="He G."/>
            <person name="Yan M."/>
            <person name="Ng V."/>
            <person name="Cullen D."/>
            <person name="Martin F."/>
            <person name="Rosso M.-N."/>
            <person name="Henrissat B."/>
            <person name="Hibbett D."/>
            <person name="Martinez A.T."/>
            <person name="Grigoriev I.V."/>
        </authorList>
    </citation>
    <scope>NUCLEOTIDE SEQUENCE</scope>
    <source>
        <strain evidence="3">AH 44721</strain>
    </source>
</reference>
<feature type="transmembrane region" description="Helical" evidence="1">
    <location>
        <begin position="7"/>
        <end position="25"/>
    </location>
</feature>
<keyword evidence="1" id="KW-0472">Membrane</keyword>
<keyword evidence="4" id="KW-1185">Reference proteome</keyword>
<proteinExistence type="predicted"/>